<dbReference type="EMBL" id="JAWWNJ010000063">
    <property type="protein sequence ID" value="KAK7012794.1"/>
    <property type="molecule type" value="Genomic_DNA"/>
</dbReference>
<reference evidence="2 3" key="1">
    <citation type="journal article" date="2024" name="J Genomics">
        <title>Draft genome sequencing and assembly of Favolaschia claudopus CIRM-BRFM 2984 isolated from oak limbs.</title>
        <authorList>
            <person name="Navarro D."/>
            <person name="Drula E."/>
            <person name="Chaduli D."/>
            <person name="Cazenave R."/>
            <person name="Ahrendt S."/>
            <person name="Wang J."/>
            <person name="Lipzen A."/>
            <person name="Daum C."/>
            <person name="Barry K."/>
            <person name="Grigoriev I.V."/>
            <person name="Favel A."/>
            <person name="Rosso M.N."/>
            <person name="Martin F."/>
        </authorList>
    </citation>
    <scope>NUCLEOTIDE SEQUENCE [LARGE SCALE GENOMIC DNA]</scope>
    <source>
        <strain evidence="2 3">CIRM-BRFM 2984</strain>
    </source>
</reference>
<proteinExistence type="predicted"/>
<evidence type="ECO:0000256" key="1">
    <source>
        <dbReference type="SAM" id="Coils"/>
    </source>
</evidence>
<dbReference type="InterPro" id="IPR036770">
    <property type="entry name" value="Ankyrin_rpt-contain_sf"/>
</dbReference>
<dbReference type="Proteomes" id="UP001362999">
    <property type="component" value="Unassembled WGS sequence"/>
</dbReference>
<keyword evidence="3" id="KW-1185">Reference proteome</keyword>
<protein>
    <submittedName>
        <fullName evidence="2">Uncharacterized protein</fullName>
    </submittedName>
</protein>
<gene>
    <name evidence="2" type="ORF">R3P38DRAFT_1553994</name>
</gene>
<name>A0AAW0AIX6_9AGAR</name>
<dbReference type="AlphaFoldDB" id="A0AAW0AIX6"/>
<organism evidence="2 3">
    <name type="scientific">Favolaschia claudopus</name>
    <dbReference type="NCBI Taxonomy" id="2862362"/>
    <lineage>
        <taxon>Eukaryota</taxon>
        <taxon>Fungi</taxon>
        <taxon>Dikarya</taxon>
        <taxon>Basidiomycota</taxon>
        <taxon>Agaricomycotina</taxon>
        <taxon>Agaricomycetes</taxon>
        <taxon>Agaricomycetidae</taxon>
        <taxon>Agaricales</taxon>
        <taxon>Marasmiineae</taxon>
        <taxon>Mycenaceae</taxon>
        <taxon>Favolaschia</taxon>
    </lineage>
</organism>
<feature type="coiled-coil region" evidence="1">
    <location>
        <begin position="138"/>
        <end position="165"/>
    </location>
</feature>
<evidence type="ECO:0000313" key="2">
    <source>
        <dbReference type="EMBL" id="KAK7012794.1"/>
    </source>
</evidence>
<evidence type="ECO:0000313" key="3">
    <source>
        <dbReference type="Proteomes" id="UP001362999"/>
    </source>
</evidence>
<accession>A0AAW0AIX6</accession>
<sequence length="167" mass="18712">MMDLLLQRGANPEQLGHFGPPLGFAVRSLNVEGVKRLLNLGAKADISVPLLLNPVGRLPPPHTAPLLYVAMQLPHPTEGHHRHYPSTRRMDNSPPRGFPLSWQQEEIMALLLVHGASKTDTMEVVTEHLTELAGAVSIREEKRYLEIVEEMFKEAERQVTKMQTQGD</sequence>
<comment type="caution">
    <text evidence="2">The sequence shown here is derived from an EMBL/GenBank/DDBJ whole genome shotgun (WGS) entry which is preliminary data.</text>
</comment>
<keyword evidence="1" id="KW-0175">Coiled coil</keyword>
<dbReference type="Gene3D" id="1.25.40.20">
    <property type="entry name" value="Ankyrin repeat-containing domain"/>
    <property type="match status" value="1"/>
</dbReference>